<reference evidence="11" key="1">
    <citation type="submission" date="2024-05" db="EMBL/GenBank/DDBJ databases">
        <title>Isolation and characterization of Sporomusa carbonis sp. nov., a carboxydotrophic hydrogenogen in the genus of Sporomusa isolated from a charcoal burning pile.</title>
        <authorList>
            <person name="Boeer T."/>
            <person name="Rosenbaum F."/>
            <person name="Eysell L."/>
            <person name="Mueller V."/>
            <person name="Daniel R."/>
            <person name="Poehlein A."/>
        </authorList>
    </citation>
    <scope>NUCLEOTIDE SEQUENCE [LARGE SCALE GENOMIC DNA]</scope>
    <source>
        <strain evidence="11">DSM 10669</strain>
    </source>
</reference>
<dbReference type="RefSeq" id="WP_094605957.1">
    <property type="nucleotide sequence ID" value="NZ_CP155573.1"/>
</dbReference>
<evidence type="ECO:0000313" key="12">
    <source>
        <dbReference type="Proteomes" id="UP000216752"/>
    </source>
</evidence>
<dbReference type="Pfam" id="PF13580">
    <property type="entry name" value="SIS_2"/>
    <property type="match status" value="1"/>
</dbReference>
<feature type="binding site" evidence="9">
    <location>
        <begin position="46"/>
        <end position="48"/>
    </location>
    <ligand>
        <name>substrate</name>
    </ligand>
</feature>
<proteinExistence type="inferred from homology"/>
<evidence type="ECO:0000256" key="3">
    <source>
        <dbReference type="ARBA" id="ARBA00009894"/>
    </source>
</evidence>
<evidence type="ECO:0000256" key="1">
    <source>
        <dbReference type="ARBA" id="ARBA00000348"/>
    </source>
</evidence>
<dbReference type="HAMAP" id="MF_00067">
    <property type="entry name" value="GmhA"/>
    <property type="match status" value="1"/>
</dbReference>
<name>A0ABZ3IUC2_9FIRM</name>
<organism evidence="11 12">
    <name type="scientific">Sporomusa silvacetica DSM 10669</name>
    <dbReference type="NCBI Taxonomy" id="1123289"/>
    <lineage>
        <taxon>Bacteria</taxon>
        <taxon>Bacillati</taxon>
        <taxon>Bacillota</taxon>
        <taxon>Negativicutes</taxon>
        <taxon>Selenomonadales</taxon>
        <taxon>Sporomusaceae</taxon>
        <taxon>Sporomusa</taxon>
    </lineage>
</organism>
<feature type="binding site" evidence="9">
    <location>
        <position position="173"/>
    </location>
    <ligand>
        <name>Zn(2+)</name>
        <dbReference type="ChEBI" id="CHEBI:29105"/>
    </ligand>
</feature>
<feature type="binding site" evidence="9">
    <location>
        <position position="165"/>
    </location>
    <ligand>
        <name>Zn(2+)</name>
        <dbReference type="ChEBI" id="CHEBI:29105"/>
    </ligand>
</feature>
<evidence type="ECO:0000256" key="7">
    <source>
        <dbReference type="ARBA" id="ARBA00023235"/>
    </source>
</evidence>
<feature type="binding site" evidence="9">
    <location>
        <position position="118"/>
    </location>
    <ligand>
        <name>substrate</name>
    </ligand>
</feature>
<sequence>MISEIISEHLSIVNKIQQLCLTDLQRFAELCVDGLKRGNRLYLMGNGGSAADCQHLAAEFVGRLHFHKGLPAIALTTDTSVLTAVGNDYGFDAIFTRQIEALVNPGDIVIGMSTSGNSGNVTQAIKLAHEMGAVTIGLSGQGGGMLREICDLCISVPSDVTARVQEVHILIGHIVFELVNEVFKDA</sequence>
<evidence type="ECO:0000259" key="10">
    <source>
        <dbReference type="PROSITE" id="PS51464"/>
    </source>
</evidence>
<keyword evidence="12" id="KW-1185">Reference proteome</keyword>
<dbReference type="PANTHER" id="PTHR30390">
    <property type="entry name" value="SEDOHEPTULOSE 7-PHOSPHATE ISOMERASE / DNAA INITIATOR-ASSOCIATING FACTOR FOR REPLICATION INITIATION"/>
    <property type="match status" value="1"/>
</dbReference>
<comment type="catalytic activity">
    <reaction evidence="1 9">
        <text>2 D-sedoheptulose 7-phosphate = D-glycero-alpha-D-manno-heptose 7-phosphate + D-glycero-beta-D-manno-heptose 7-phosphate</text>
        <dbReference type="Rhea" id="RHEA:27489"/>
        <dbReference type="ChEBI" id="CHEBI:57483"/>
        <dbReference type="ChEBI" id="CHEBI:60203"/>
        <dbReference type="ChEBI" id="CHEBI:60204"/>
        <dbReference type="EC" id="5.3.1.28"/>
    </reaction>
</comment>
<comment type="cofactor">
    <cofactor evidence="9">
        <name>Zn(2+)</name>
        <dbReference type="ChEBI" id="CHEBI:29105"/>
    </cofactor>
    <text evidence="9">Binds 1 zinc ion per subunit.</text>
</comment>
<feature type="binding site" evidence="9">
    <location>
        <position position="59"/>
    </location>
    <ligand>
        <name>substrate</name>
    </ligand>
</feature>
<evidence type="ECO:0000313" key="11">
    <source>
        <dbReference type="EMBL" id="XFO69324.1"/>
    </source>
</evidence>
<dbReference type="SUPFAM" id="SSF53697">
    <property type="entry name" value="SIS domain"/>
    <property type="match status" value="1"/>
</dbReference>
<feature type="binding site" evidence="9">
    <location>
        <position position="165"/>
    </location>
    <ligand>
        <name>substrate</name>
    </ligand>
</feature>
<evidence type="ECO:0000256" key="5">
    <source>
        <dbReference type="ARBA" id="ARBA00022723"/>
    </source>
</evidence>
<evidence type="ECO:0000256" key="2">
    <source>
        <dbReference type="ARBA" id="ARBA00004496"/>
    </source>
</evidence>
<dbReference type="InterPro" id="IPR004515">
    <property type="entry name" value="Phosphoheptose_Isoase"/>
</dbReference>
<comment type="similarity">
    <text evidence="3 9">Belongs to the SIS family. GmhA subfamily.</text>
</comment>
<dbReference type="InterPro" id="IPR050099">
    <property type="entry name" value="SIS_GmhA/DiaA_subfam"/>
</dbReference>
<gene>
    <name evidence="11" type="primary">gmhA1</name>
    <name evidence="9" type="synonym">gmhA</name>
    <name evidence="11" type="ORF">SPSIL_055560</name>
</gene>
<dbReference type="EC" id="5.3.1.28" evidence="9"/>
<evidence type="ECO:0000256" key="9">
    <source>
        <dbReference type="HAMAP-Rule" id="MF_00067"/>
    </source>
</evidence>
<dbReference type="GO" id="GO:0016853">
    <property type="term" value="F:isomerase activity"/>
    <property type="evidence" value="ECO:0007669"/>
    <property type="project" value="UniProtKB-KW"/>
</dbReference>
<comment type="subcellular location">
    <subcellularLocation>
        <location evidence="2 9">Cytoplasm</location>
    </subcellularLocation>
</comment>
<dbReference type="InterPro" id="IPR001347">
    <property type="entry name" value="SIS_dom"/>
</dbReference>
<dbReference type="CDD" id="cd05006">
    <property type="entry name" value="SIS_GmhA"/>
    <property type="match status" value="1"/>
</dbReference>
<keyword evidence="6 9" id="KW-0862">Zinc</keyword>
<dbReference type="EMBL" id="CP155573">
    <property type="protein sequence ID" value="XFO69324.1"/>
    <property type="molecule type" value="Genomic_DNA"/>
</dbReference>
<feature type="binding site" evidence="9">
    <location>
        <begin position="113"/>
        <end position="115"/>
    </location>
    <ligand>
        <name>substrate</name>
    </ligand>
</feature>
<feature type="binding site" evidence="9">
    <location>
        <position position="59"/>
    </location>
    <ligand>
        <name>Zn(2+)</name>
        <dbReference type="ChEBI" id="CHEBI:29105"/>
    </ligand>
</feature>
<comment type="function">
    <text evidence="9">Catalyzes the isomerization of sedoheptulose 7-phosphate in D-glycero-D-manno-heptose 7-phosphate.</text>
</comment>
<keyword evidence="5 9" id="KW-0479">Metal-binding</keyword>
<feature type="binding site" evidence="9">
    <location>
        <begin position="87"/>
        <end position="88"/>
    </location>
    <ligand>
        <name>substrate</name>
    </ligand>
</feature>
<dbReference type="Proteomes" id="UP000216752">
    <property type="component" value="Chromosome"/>
</dbReference>
<dbReference type="PROSITE" id="PS51464">
    <property type="entry name" value="SIS"/>
    <property type="match status" value="1"/>
</dbReference>
<comment type="miscellaneous">
    <text evidence="9">The reaction produces a racemic mixture of D-glycero-alpha-D-manno-heptose 7-phosphate and D-glycero-beta-D-manno-heptose 7-phosphate.</text>
</comment>
<comment type="pathway">
    <text evidence="9">Carbohydrate biosynthesis; D-glycero-D-manno-heptose 7-phosphate biosynthesis; D-glycero-alpha-D-manno-heptose 7-phosphate and D-glycero-beta-D-manno-heptose 7-phosphate from sedoheptulose 7-phosphate: step 1/1.</text>
</comment>
<dbReference type="InterPro" id="IPR035461">
    <property type="entry name" value="GmhA/DiaA"/>
</dbReference>
<keyword evidence="7 9" id="KW-0413">Isomerase</keyword>
<dbReference type="PANTHER" id="PTHR30390:SF6">
    <property type="entry name" value="DNAA INITIATOR-ASSOCIATING PROTEIN DIAA"/>
    <property type="match status" value="1"/>
</dbReference>
<keyword evidence="8 9" id="KW-0119">Carbohydrate metabolism</keyword>
<dbReference type="InterPro" id="IPR046348">
    <property type="entry name" value="SIS_dom_sf"/>
</dbReference>
<accession>A0ABZ3IUC2</accession>
<evidence type="ECO:0000256" key="8">
    <source>
        <dbReference type="ARBA" id="ARBA00023277"/>
    </source>
</evidence>
<keyword evidence="4 9" id="KW-0963">Cytoplasm</keyword>
<feature type="binding site" evidence="9">
    <location>
        <position position="55"/>
    </location>
    <ligand>
        <name>Zn(2+)</name>
        <dbReference type="ChEBI" id="CHEBI:29105"/>
    </ligand>
</feature>
<evidence type="ECO:0000256" key="4">
    <source>
        <dbReference type="ARBA" id="ARBA00022490"/>
    </source>
</evidence>
<evidence type="ECO:0000256" key="6">
    <source>
        <dbReference type="ARBA" id="ARBA00022833"/>
    </source>
</evidence>
<protein>
    <recommendedName>
        <fullName evidence="9">Phosphoheptose isomerase</fullName>
        <ecNumber evidence="9">5.3.1.28</ecNumber>
    </recommendedName>
    <alternativeName>
        <fullName evidence="9">Sedoheptulose 7-phosphate isomerase</fullName>
    </alternativeName>
</protein>
<dbReference type="Gene3D" id="3.40.50.10490">
    <property type="entry name" value="Glucose-6-phosphate isomerase like protein, domain 1"/>
    <property type="match status" value="1"/>
</dbReference>
<feature type="domain" description="SIS" evidence="10">
    <location>
        <begin position="31"/>
        <end position="186"/>
    </location>
</feature>